<dbReference type="Proteomes" id="UP000193689">
    <property type="component" value="Unassembled WGS sequence"/>
</dbReference>
<dbReference type="EMBL" id="MCFJ01000009">
    <property type="protein sequence ID" value="ORY62314.1"/>
    <property type="molecule type" value="Genomic_DNA"/>
</dbReference>
<dbReference type="RefSeq" id="XP_040714150.1">
    <property type="nucleotide sequence ID" value="XM_040854362.1"/>
</dbReference>
<organism evidence="1 2">
    <name type="scientific">Pseudomassariella vexata</name>
    <dbReference type="NCBI Taxonomy" id="1141098"/>
    <lineage>
        <taxon>Eukaryota</taxon>
        <taxon>Fungi</taxon>
        <taxon>Dikarya</taxon>
        <taxon>Ascomycota</taxon>
        <taxon>Pezizomycotina</taxon>
        <taxon>Sordariomycetes</taxon>
        <taxon>Xylariomycetidae</taxon>
        <taxon>Amphisphaeriales</taxon>
        <taxon>Pseudomassariaceae</taxon>
        <taxon>Pseudomassariella</taxon>
    </lineage>
</organism>
<evidence type="ECO:0000313" key="2">
    <source>
        <dbReference type="Proteomes" id="UP000193689"/>
    </source>
</evidence>
<keyword evidence="2" id="KW-1185">Reference proteome</keyword>
<comment type="caution">
    <text evidence="1">The sequence shown here is derived from an EMBL/GenBank/DDBJ whole genome shotgun (WGS) entry which is preliminary data.</text>
</comment>
<dbReference type="InParanoid" id="A0A1Y2DT35"/>
<proteinExistence type="predicted"/>
<reference evidence="1 2" key="1">
    <citation type="submission" date="2016-07" db="EMBL/GenBank/DDBJ databases">
        <title>Pervasive Adenine N6-methylation of Active Genes in Fungi.</title>
        <authorList>
            <consortium name="DOE Joint Genome Institute"/>
            <person name="Mondo S.J."/>
            <person name="Dannebaum R.O."/>
            <person name="Kuo R.C."/>
            <person name="Labutti K."/>
            <person name="Haridas S."/>
            <person name="Kuo A."/>
            <person name="Salamov A."/>
            <person name="Ahrendt S.R."/>
            <person name="Lipzen A."/>
            <person name="Sullivan W."/>
            <person name="Andreopoulos W.B."/>
            <person name="Clum A."/>
            <person name="Lindquist E."/>
            <person name="Daum C."/>
            <person name="Ramamoorthy G.K."/>
            <person name="Gryganskyi A."/>
            <person name="Culley D."/>
            <person name="Magnuson J.K."/>
            <person name="James T.Y."/>
            <person name="O'Malley M.A."/>
            <person name="Stajich J.E."/>
            <person name="Spatafora J.W."/>
            <person name="Visel A."/>
            <person name="Grigoriev I.V."/>
        </authorList>
    </citation>
    <scope>NUCLEOTIDE SEQUENCE [LARGE SCALE GENOMIC DNA]</scope>
    <source>
        <strain evidence="1 2">CBS 129021</strain>
    </source>
</reference>
<accession>A0A1Y2DT35</accession>
<sequence length="198" mass="22121">MPSARMLSSKFQLRKCYRCSLLLAKWQVSDESSSRHCYPGYPILPSLHHALTIGHRHRLEQCQVVPNAISRVCRQENCSVIVCIRANLSLPVTTWLQTPRFLLFSHQLKMRTLLPDYKLDAGVSIPTIASNWTLASITRGSSVEGRAPPKAKIETGGYAATLMHTQLGPLARQTVGLCEPILFHAHDTRSIISYSSQL</sequence>
<evidence type="ECO:0000313" key="1">
    <source>
        <dbReference type="EMBL" id="ORY62314.1"/>
    </source>
</evidence>
<dbReference type="AlphaFoldDB" id="A0A1Y2DT35"/>
<dbReference type="GeneID" id="63770574"/>
<protein>
    <submittedName>
        <fullName evidence="1">Uncharacterized protein</fullName>
    </submittedName>
</protein>
<gene>
    <name evidence="1" type="ORF">BCR38DRAFT_237065</name>
</gene>
<name>A0A1Y2DT35_9PEZI</name>